<dbReference type="Proteomes" id="UP001341840">
    <property type="component" value="Unassembled WGS sequence"/>
</dbReference>
<name>A0ABU6YVL4_9FABA</name>
<proteinExistence type="predicted"/>
<dbReference type="EMBL" id="JASCZI010243615">
    <property type="protein sequence ID" value="MED6213410.1"/>
    <property type="molecule type" value="Genomic_DNA"/>
</dbReference>
<comment type="caution">
    <text evidence="1">The sequence shown here is derived from an EMBL/GenBank/DDBJ whole genome shotgun (WGS) entry which is preliminary data.</text>
</comment>
<keyword evidence="2" id="KW-1185">Reference proteome</keyword>
<evidence type="ECO:0000313" key="1">
    <source>
        <dbReference type="EMBL" id="MED6213410.1"/>
    </source>
</evidence>
<feature type="non-terminal residue" evidence="1">
    <location>
        <position position="245"/>
    </location>
</feature>
<gene>
    <name evidence="1" type="ORF">PIB30_093045</name>
</gene>
<sequence>MPRFAGVGDNITDGLAVGNNKTEYKNASSLLLPHCYAAASSSLSLSLKPPPPPLPASFSPTSDFHSQFRLRHCVRASVAPPSTPNLRQPELRLWRPLDVRCSQVVTPSTLPSSFTAAPLPPSRSLAPSTLLSPSLGLISVNPSALSIVASVLPSKFVPPNQWLLPPLESESPSPSSSTPKLVSLFSFNPSLQFSNAGSSLPSLLHGRVRVNETSLQKANEQQGTAQSWTQLSKRPLHWKINCLAS</sequence>
<organism evidence="1 2">
    <name type="scientific">Stylosanthes scabra</name>
    <dbReference type="NCBI Taxonomy" id="79078"/>
    <lineage>
        <taxon>Eukaryota</taxon>
        <taxon>Viridiplantae</taxon>
        <taxon>Streptophyta</taxon>
        <taxon>Embryophyta</taxon>
        <taxon>Tracheophyta</taxon>
        <taxon>Spermatophyta</taxon>
        <taxon>Magnoliopsida</taxon>
        <taxon>eudicotyledons</taxon>
        <taxon>Gunneridae</taxon>
        <taxon>Pentapetalae</taxon>
        <taxon>rosids</taxon>
        <taxon>fabids</taxon>
        <taxon>Fabales</taxon>
        <taxon>Fabaceae</taxon>
        <taxon>Papilionoideae</taxon>
        <taxon>50 kb inversion clade</taxon>
        <taxon>dalbergioids sensu lato</taxon>
        <taxon>Dalbergieae</taxon>
        <taxon>Pterocarpus clade</taxon>
        <taxon>Stylosanthes</taxon>
    </lineage>
</organism>
<reference evidence="1 2" key="1">
    <citation type="journal article" date="2023" name="Plants (Basel)">
        <title>Bridging the Gap: Combining Genomics and Transcriptomics Approaches to Understand Stylosanthes scabra, an Orphan Legume from the Brazilian Caatinga.</title>
        <authorList>
            <person name="Ferreira-Neto J.R.C."/>
            <person name="da Silva M.D."/>
            <person name="Binneck E."/>
            <person name="de Melo N.F."/>
            <person name="da Silva R.H."/>
            <person name="de Melo A.L.T.M."/>
            <person name="Pandolfi V."/>
            <person name="Bustamante F.O."/>
            <person name="Brasileiro-Vidal A.C."/>
            <person name="Benko-Iseppon A.M."/>
        </authorList>
    </citation>
    <scope>NUCLEOTIDE SEQUENCE [LARGE SCALE GENOMIC DNA]</scope>
    <source>
        <tissue evidence="1">Leaves</tissue>
    </source>
</reference>
<protein>
    <submittedName>
        <fullName evidence="1">Uncharacterized protein</fullName>
    </submittedName>
</protein>
<evidence type="ECO:0000313" key="2">
    <source>
        <dbReference type="Proteomes" id="UP001341840"/>
    </source>
</evidence>
<accession>A0ABU6YVL4</accession>